<sequence>MFPTEAKEVYVLELCSGAVNAISRLNTLTTCHCGLSHGTFLYLAYVMNSQDPRDYRLNASHTSSISPPIVRMIPHPAAGAAVSAGVTRSVTLNVANAQLAPDGFERSVVVANGQYPGPLITANKGDTLQVTVRNRLTDPTMRRSTSLDFDGIFFNTADSFQEGTPFVATCPVAPGADYTYTVPLGSQTGTFWYHSQLSVQYVDGLRGPLIVYDPQDPMRNLYDVDDQTTIWQVGDWWHNATIGLLAHYVATGIVPVSDSGTFNGVGRYQGGPEVPFFVQHVQAGKRYRFRIINQSARNVFTMSVDSHDLTIIEADGIATQPMVVNQLDLLAGQRYSVILTANQPVGNYWINAPFVGGLPSRNLNQNATLSRAILRYAGAPNADPPTPMTLGPPNPNALVEASLRPSAPVTPPAPDVNITLNLVVTAGKAQWNVNNVSYIAPQVPTLLKILDGANDANDFNVTENTFILPRNKVVQIEFPPNDDDEAHPFHLHGTNFWVIKSNSSDVINTVNPIRRDVVAVGAAGTTLRFVTDQPGPWFFHCHIFWHLAAGLATVMATDPAGTRAGVQPNAAWQRLCPAYDALPADLQ</sequence>
<dbReference type="CDD" id="cd13903">
    <property type="entry name" value="CuRO_3_Tv-LCC_like"/>
    <property type="match status" value="1"/>
</dbReference>
<dbReference type="AlphaFoldDB" id="A0A9P3PCJ3"/>
<dbReference type="Proteomes" id="UP001063166">
    <property type="component" value="Unassembled WGS sequence"/>
</dbReference>
<keyword evidence="6" id="KW-0325">Glycoprotein</keyword>
<dbReference type="EMBL" id="BRPK01000001">
    <property type="protein sequence ID" value="GLB33193.1"/>
    <property type="molecule type" value="Genomic_DNA"/>
</dbReference>
<feature type="domain" description="Plastocyanin-like" evidence="8">
    <location>
        <begin position="438"/>
        <end position="559"/>
    </location>
</feature>
<evidence type="ECO:0000256" key="4">
    <source>
        <dbReference type="ARBA" id="ARBA00023008"/>
    </source>
</evidence>
<organism evidence="10 11">
    <name type="scientific">Lyophyllum shimeji</name>
    <name type="common">Hon-shimeji</name>
    <name type="synonym">Tricholoma shimeji</name>
    <dbReference type="NCBI Taxonomy" id="47721"/>
    <lineage>
        <taxon>Eukaryota</taxon>
        <taxon>Fungi</taxon>
        <taxon>Dikarya</taxon>
        <taxon>Basidiomycota</taxon>
        <taxon>Agaricomycotina</taxon>
        <taxon>Agaricomycetes</taxon>
        <taxon>Agaricomycetidae</taxon>
        <taxon>Agaricales</taxon>
        <taxon>Tricholomatineae</taxon>
        <taxon>Lyophyllaceae</taxon>
        <taxon>Lyophyllum</taxon>
    </lineage>
</organism>
<dbReference type="InterPro" id="IPR008972">
    <property type="entry name" value="Cupredoxin"/>
</dbReference>
<dbReference type="InterPro" id="IPR033138">
    <property type="entry name" value="Cu_oxidase_CS"/>
</dbReference>
<dbReference type="InterPro" id="IPR001117">
    <property type="entry name" value="Cu-oxidase_2nd"/>
</dbReference>
<keyword evidence="2" id="KW-0479">Metal-binding</keyword>
<evidence type="ECO:0000259" key="7">
    <source>
        <dbReference type="Pfam" id="PF00394"/>
    </source>
</evidence>
<dbReference type="OrthoDB" id="2121828at2759"/>
<dbReference type="InterPro" id="IPR011706">
    <property type="entry name" value="Cu-oxidase_C"/>
</dbReference>
<dbReference type="SUPFAM" id="SSF49503">
    <property type="entry name" value="Cupredoxins"/>
    <property type="match status" value="3"/>
</dbReference>
<comment type="similarity">
    <text evidence="1">Belongs to the multicopper oxidase family.</text>
</comment>
<keyword evidence="11" id="KW-1185">Reference proteome</keyword>
<dbReference type="Pfam" id="PF00394">
    <property type="entry name" value="Cu-oxidase"/>
    <property type="match status" value="1"/>
</dbReference>
<dbReference type="Gene3D" id="2.60.40.420">
    <property type="entry name" value="Cupredoxins - blue copper proteins"/>
    <property type="match status" value="3"/>
</dbReference>
<keyword evidence="3" id="KW-0560">Oxidoreductase</keyword>
<proteinExistence type="inferred from homology"/>
<dbReference type="PANTHER" id="PTHR11709:SF511">
    <property type="entry name" value="LACCASE"/>
    <property type="match status" value="1"/>
</dbReference>
<dbReference type="InterPro" id="IPR002355">
    <property type="entry name" value="Cu_oxidase_Cu_BS"/>
</dbReference>
<evidence type="ECO:0000256" key="3">
    <source>
        <dbReference type="ARBA" id="ARBA00023002"/>
    </source>
</evidence>
<evidence type="ECO:0000259" key="8">
    <source>
        <dbReference type="Pfam" id="PF07731"/>
    </source>
</evidence>
<keyword evidence="5" id="KW-1015">Disulfide bond</keyword>
<keyword evidence="4" id="KW-0186">Copper</keyword>
<feature type="domain" description="Plastocyanin-like" evidence="9">
    <location>
        <begin position="94"/>
        <end position="215"/>
    </location>
</feature>
<evidence type="ECO:0000256" key="1">
    <source>
        <dbReference type="ARBA" id="ARBA00010609"/>
    </source>
</evidence>
<dbReference type="PANTHER" id="PTHR11709">
    <property type="entry name" value="MULTI-COPPER OXIDASE"/>
    <property type="match status" value="1"/>
</dbReference>
<dbReference type="PROSITE" id="PS00079">
    <property type="entry name" value="MULTICOPPER_OXIDASE1"/>
    <property type="match status" value="2"/>
</dbReference>
<gene>
    <name evidence="10" type="ORF">LshimejAT787_0100780</name>
</gene>
<protein>
    <submittedName>
        <fullName evidence="10">Multicopper oxidase</fullName>
    </submittedName>
</protein>
<comment type="caution">
    <text evidence="10">The sequence shown here is derived from an EMBL/GenBank/DDBJ whole genome shotgun (WGS) entry which is preliminary data.</text>
</comment>
<dbReference type="Pfam" id="PF07731">
    <property type="entry name" value="Cu-oxidase_2"/>
    <property type="match status" value="1"/>
</dbReference>
<dbReference type="FunFam" id="2.60.40.420:FF:000045">
    <property type="entry name" value="Laccase 2"/>
    <property type="match status" value="1"/>
</dbReference>
<dbReference type="InterPro" id="IPR011707">
    <property type="entry name" value="Cu-oxidase-like_N"/>
</dbReference>
<name>A0A9P3PCJ3_LYOSH</name>
<dbReference type="GO" id="GO:0016491">
    <property type="term" value="F:oxidoreductase activity"/>
    <property type="evidence" value="ECO:0007669"/>
    <property type="project" value="UniProtKB-KW"/>
</dbReference>
<dbReference type="Pfam" id="PF07732">
    <property type="entry name" value="Cu-oxidase_3"/>
    <property type="match status" value="1"/>
</dbReference>
<evidence type="ECO:0000256" key="2">
    <source>
        <dbReference type="ARBA" id="ARBA00022723"/>
    </source>
</evidence>
<reference evidence="10" key="1">
    <citation type="submission" date="2022-07" db="EMBL/GenBank/DDBJ databases">
        <title>The genome of Lyophyllum shimeji provides insight into the initial evolution of ectomycorrhizal fungal genome.</title>
        <authorList>
            <person name="Kobayashi Y."/>
            <person name="Shibata T."/>
            <person name="Hirakawa H."/>
            <person name="Shigenobu S."/>
            <person name="Nishiyama T."/>
            <person name="Yamada A."/>
            <person name="Hasebe M."/>
            <person name="Kawaguchi M."/>
        </authorList>
    </citation>
    <scope>NUCLEOTIDE SEQUENCE</scope>
    <source>
        <strain evidence="10">AT787</strain>
    </source>
</reference>
<evidence type="ECO:0000256" key="6">
    <source>
        <dbReference type="ARBA" id="ARBA00023180"/>
    </source>
</evidence>
<dbReference type="GO" id="GO:0005507">
    <property type="term" value="F:copper ion binding"/>
    <property type="evidence" value="ECO:0007669"/>
    <property type="project" value="InterPro"/>
</dbReference>
<evidence type="ECO:0000313" key="10">
    <source>
        <dbReference type="EMBL" id="GLB33193.1"/>
    </source>
</evidence>
<accession>A0A9P3PCJ3</accession>
<evidence type="ECO:0000256" key="5">
    <source>
        <dbReference type="ARBA" id="ARBA00023157"/>
    </source>
</evidence>
<dbReference type="PROSITE" id="PS00080">
    <property type="entry name" value="MULTICOPPER_OXIDASE2"/>
    <property type="match status" value="1"/>
</dbReference>
<dbReference type="InterPro" id="IPR045087">
    <property type="entry name" value="Cu-oxidase_fam"/>
</dbReference>
<feature type="domain" description="Plastocyanin-like" evidence="7">
    <location>
        <begin position="229"/>
        <end position="379"/>
    </location>
</feature>
<evidence type="ECO:0000259" key="9">
    <source>
        <dbReference type="Pfam" id="PF07732"/>
    </source>
</evidence>
<evidence type="ECO:0000313" key="11">
    <source>
        <dbReference type="Proteomes" id="UP001063166"/>
    </source>
</evidence>